<evidence type="ECO:0000256" key="4">
    <source>
        <dbReference type="ARBA" id="ARBA00022764"/>
    </source>
</evidence>
<feature type="compositionally biased region" description="Basic and acidic residues" evidence="5">
    <location>
        <begin position="171"/>
        <end position="180"/>
    </location>
</feature>
<evidence type="ECO:0000256" key="6">
    <source>
        <dbReference type="SAM" id="SignalP"/>
    </source>
</evidence>
<dbReference type="OrthoDB" id="8613948at2"/>
<evidence type="ECO:0000256" key="3">
    <source>
        <dbReference type="ARBA" id="ARBA00022729"/>
    </source>
</evidence>
<sequence>MMKKYIAVAAASLIGLAGVASAADAVSQNSRPAKHGHMHKHGQKMYQKGELPRDLQELNLSSKQKAQIQKIMEANRPQQADKRQAPDAAKRAEFQQKMQQRRAAEQALITGKNFDEAAARRLVNERQAEFEQHAAERKQRMADMEVKRLKERHDIFQVLTAKQQKQLLENQQKRQQERAARKAQSSQPGQPNMQGEPRPDMPPMPQN</sequence>
<dbReference type="GO" id="GO:0051082">
    <property type="term" value="F:unfolded protein binding"/>
    <property type="evidence" value="ECO:0007669"/>
    <property type="project" value="TreeGrafter"/>
</dbReference>
<dbReference type="InterPro" id="IPR052211">
    <property type="entry name" value="Cpx_auxiliary_protein"/>
</dbReference>
<evidence type="ECO:0000313" key="8">
    <source>
        <dbReference type="Proteomes" id="UP000272412"/>
    </source>
</evidence>
<evidence type="ECO:0008006" key="9">
    <source>
        <dbReference type="Google" id="ProtNLM"/>
    </source>
</evidence>
<gene>
    <name evidence="7" type="ORF">EGK74_09850</name>
</gene>
<dbReference type="InterPro" id="IPR012899">
    <property type="entry name" value="LTXXQ"/>
</dbReference>
<evidence type="ECO:0000256" key="5">
    <source>
        <dbReference type="SAM" id="MobiDB-lite"/>
    </source>
</evidence>
<feature type="region of interest" description="Disordered" evidence="5">
    <location>
        <begin position="166"/>
        <end position="207"/>
    </location>
</feature>
<protein>
    <recommendedName>
        <fullName evidence="9">Periplasmic heavy metal sensor</fullName>
    </recommendedName>
</protein>
<dbReference type="RefSeq" id="WP_123804664.1">
    <property type="nucleotide sequence ID" value="NZ_JBHSPY010000007.1"/>
</dbReference>
<dbReference type="Proteomes" id="UP000272412">
    <property type="component" value="Unassembled WGS sequence"/>
</dbReference>
<evidence type="ECO:0000313" key="7">
    <source>
        <dbReference type="EMBL" id="RPD85075.1"/>
    </source>
</evidence>
<comment type="similarity">
    <text evidence="2">Belongs to the CpxP/Spy family.</text>
</comment>
<feature type="chain" id="PRO_5018051071" description="Periplasmic heavy metal sensor" evidence="6">
    <location>
        <begin position="23"/>
        <end position="207"/>
    </location>
</feature>
<accession>A0A3N4MPN8</accession>
<dbReference type="GO" id="GO:0030288">
    <property type="term" value="C:outer membrane-bounded periplasmic space"/>
    <property type="evidence" value="ECO:0007669"/>
    <property type="project" value="TreeGrafter"/>
</dbReference>
<name>A0A3N4MPN8_9NEIS</name>
<dbReference type="AlphaFoldDB" id="A0A3N4MPN8"/>
<keyword evidence="4" id="KW-0574">Periplasm</keyword>
<keyword evidence="3 6" id="KW-0732">Signal</keyword>
<comment type="caution">
    <text evidence="7">The sequence shown here is derived from an EMBL/GenBank/DDBJ whole genome shotgun (WGS) entry which is preliminary data.</text>
</comment>
<feature type="region of interest" description="Disordered" evidence="5">
    <location>
        <begin position="28"/>
        <end position="49"/>
    </location>
</feature>
<dbReference type="PANTHER" id="PTHR38102">
    <property type="entry name" value="PERIPLASMIC CHAPERONE SPY"/>
    <property type="match status" value="1"/>
</dbReference>
<proteinExistence type="inferred from homology"/>
<dbReference type="PANTHER" id="PTHR38102:SF1">
    <property type="entry name" value="PERIPLASMIC CHAPERONE SPY"/>
    <property type="match status" value="1"/>
</dbReference>
<comment type="subcellular location">
    <subcellularLocation>
        <location evidence="1">Periplasm</location>
    </subcellularLocation>
</comment>
<feature type="compositionally biased region" description="Basic residues" evidence="5">
    <location>
        <begin position="32"/>
        <end position="43"/>
    </location>
</feature>
<dbReference type="PIRSF" id="PIRSF034445">
    <property type="entry name" value="CpxP_Spy"/>
    <property type="match status" value="1"/>
</dbReference>
<evidence type="ECO:0000256" key="2">
    <source>
        <dbReference type="ARBA" id="ARBA00008441"/>
    </source>
</evidence>
<keyword evidence="8" id="KW-1185">Reference proteome</keyword>
<dbReference type="Gene3D" id="1.20.120.1490">
    <property type="match status" value="1"/>
</dbReference>
<feature type="signal peptide" evidence="6">
    <location>
        <begin position="1"/>
        <end position="22"/>
    </location>
</feature>
<reference evidence="7 8" key="1">
    <citation type="submission" date="2018-11" db="EMBL/GenBank/DDBJ databases">
        <title>Neisseria weixii sp. nov. isolated from the rectal contents of plateau pika (Ochotona cruzoniae).</title>
        <authorList>
            <person name="Zhang G."/>
        </authorList>
    </citation>
    <scope>NUCLEOTIDE SEQUENCE [LARGE SCALE GENOMIC DNA]</scope>
    <source>
        <strain evidence="7 8">10009</strain>
    </source>
</reference>
<evidence type="ECO:0000256" key="1">
    <source>
        <dbReference type="ARBA" id="ARBA00004418"/>
    </source>
</evidence>
<dbReference type="EMBL" id="RPFL01000028">
    <property type="protein sequence ID" value="RPD85075.1"/>
    <property type="molecule type" value="Genomic_DNA"/>
</dbReference>
<organism evidence="7 8">
    <name type="scientific">Neisseria weixii</name>
    <dbReference type="NCBI Taxonomy" id="1853276"/>
    <lineage>
        <taxon>Bacteria</taxon>
        <taxon>Pseudomonadati</taxon>
        <taxon>Pseudomonadota</taxon>
        <taxon>Betaproteobacteria</taxon>
        <taxon>Neisseriales</taxon>
        <taxon>Neisseriaceae</taxon>
        <taxon>Neisseria</taxon>
    </lineage>
</organism>